<dbReference type="GO" id="GO:0005829">
    <property type="term" value="C:cytosol"/>
    <property type="evidence" value="ECO:0007669"/>
    <property type="project" value="TreeGrafter"/>
</dbReference>
<dbReference type="Proteomes" id="UP000067434">
    <property type="component" value="Chromosome"/>
</dbReference>
<dbReference type="GO" id="GO:0008237">
    <property type="term" value="F:metallopeptidase activity"/>
    <property type="evidence" value="ECO:0007669"/>
    <property type="project" value="InterPro"/>
</dbReference>
<dbReference type="InterPro" id="IPR047657">
    <property type="entry name" value="PmbA"/>
</dbReference>
<dbReference type="HOGENOM" id="CLU_026425_4_2_2"/>
<keyword evidence="5" id="KW-1185">Reference proteome</keyword>
<dbReference type="STRING" id="1550241.MA03_01255"/>
<protein>
    <recommendedName>
        <fullName evidence="6">TldD/PmbA family protein</fullName>
    </recommendedName>
</protein>
<dbReference type="PANTHER" id="PTHR43421">
    <property type="entry name" value="METALLOPROTEASE PMBA"/>
    <property type="match status" value="1"/>
</dbReference>
<dbReference type="SUPFAM" id="SSF111283">
    <property type="entry name" value="Putative modulator of DNA gyrase, PmbA/TldD"/>
    <property type="match status" value="1"/>
</dbReference>
<dbReference type="InterPro" id="IPR045570">
    <property type="entry name" value="Metalloprtase-TldD/E_cen_dom"/>
</dbReference>
<feature type="domain" description="Metalloprotease TldD/E N-terminal" evidence="1">
    <location>
        <begin position="49"/>
        <end position="86"/>
    </location>
</feature>
<dbReference type="InterPro" id="IPR002510">
    <property type="entry name" value="Metalloprtase-TldD/E_N"/>
</dbReference>
<dbReference type="GeneID" id="25400816"/>
<dbReference type="AlphaFoldDB" id="A0A0F7FGA1"/>
<reference evidence="4 5" key="1">
    <citation type="journal article" date="2015" name="Stand. Genomic Sci.">
        <title>Complete genome sequence of and proposal of Thermofilum uzonense sp. nov. a novel hyperthermophilic crenarchaeon and emended description of the genus Thermofilum.</title>
        <authorList>
            <person name="Toshchakov S.V."/>
            <person name="Korzhenkov A.A."/>
            <person name="Samarov N.I."/>
            <person name="Mazunin I.O."/>
            <person name="Mozhey O.I."/>
            <person name="Shmyr I.S."/>
            <person name="Derbikova K.S."/>
            <person name="Taranov E.A."/>
            <person name="Dominova I.N."/>
            <person name="Bonch-Osmolovskaya E.A."/>
            <person name="Patrushev M.V."/>
            <person name="Podosokorskaya O.A."/>
            <person name="Kublanov I.V."/>
        </authorList>
    </citation>
    <scope>NUCLEOTIDE SEQUENCE [LARGE SCALE GENOMIC DNA]</scope>
    <source>
        <strain evidence="4 5">1807-2</strain>
    </source>
</reference>
<evidence type="ECO:0000259" key="2">
    <source>
        <dbReference type="Pfam" id="PF19289"/>
    </source>
</evidence>
<dbReference type="Pfam" id="PF19290">
    <property type="entry name" value="PmbA_TldD_2nd"/>
    <property type="match status" value="1"/>
</dbReference>
<feature type="domain" description="Metalloprotease TldD/E C-terminal" evidence="2">
    <location>
        <begin position="229"/>
        <end position="441"/>
    </location>
</feature>
<dbReference type="OrthoDB" id="84520at2157"/>
<dbReference type="Pfam" id="PF01523">
    <property type="entry name" value="PmbA_TldD_1st"/>
    <property type="match status" value="1"/>
</dbReference>
<evidence type="ECO:0000313" key="4">
    <source>
        <dbReference type="EMBL" id="AKG38187.1"/>
    </source>
</evidence>
<dbReference type="Gene3D" id="3.30.2290.10">
    <property type="entry name" value="PmbA/TldD superfamily"/>
    <property type="match status" value="1"/>
</dbReference>
<dbReference type="InterPro" id="IPR036059">
    <property type="entry name" value="TldD/PmbA_sf"/>
</dbReference>
<dbReference type="RefSeq" id="WP_052883535.1">
    <property type="nucleotide sequence ID" value="NZ_CP009961.1"/>
</dbReference>
<evidence type="ECO:0000259" key="3">
    <source>
        <dbReference type="Pfam" id="PF19290"/>
    </source>
</evidence>
<name>A0A0F7FGA1_9CREN</name>
<feature type="domain" description="Metalloprotease TldD/E central" evidence="3">
    <location>
        <begin position="116"/>
        <end position="216"/>
    </location>
</feature>
<evidence type="ECO:0000259" key="1">
    <source>
        <dbReference type="Pfam" id="PF01523"/>
    </source>
</evidence>
<dbReference type="PATRIC" id="fig|1550241.5.peg.256"/>
<dbReference type="PANTHER" id="PTHR43421:SF1">
    <property type="entry name" value="METALLOPROTEASE PMBA"/>
    <property type="match status" value="1"/>
</dbReference>
<dbReference type="InterPro" id="IPR045569">
    <property type="entry name" value="Metalloprtase-TldD/E_C"/>
</dbReference>
<proteinExistence type="predicted"/>
<evidence type="ECO:0000313" key="5">
    <source>
        <dbReference type="Proteomes" id="UP000067434"/>
    </source>
</evidence>
<dbReference type="KEGG" id="thf:MA03_01255"/>
<dbReference type="InterPro" id="IPR035068">
    <property type="entry name" value="TldD/PmbA_N"/>
</dbReference>
<dbReference type="GO" id="GO:0006508">
    <property type="term" value="P:proteolysis"/>
    <property type="evidence" value="ECO:0007669"/>
    <property type="project" value="InterPro"/>
</dbReference>
<dbReference type="EMBL" id="CP009961">
    <property type="protein sequence ID" value="AKG38187.1"/>
    <property type="molecule type" value="Genomic_DNA"/>
</dbReference>
<accession>A0A0F7FGA1</accession>
<gene>
    <name evidence="4" type="ORF">MA03_01255</name>
</gene>
<dbReference type="Pfam" id="PF19289">
    <property type="entry name" value="PmbA_TldD_3rd"/>
    <property type="match status" value="1"/>
</dbReference>
<sequence length="441" mass="47718">MSDYEYLLDRGIKRAIELGASEAEISMAVLSSKTVKSEGLFPKVLSKTVSEVWVRVAVGKRVAIATATSSEWEDLEKIVSKAVEMAEKAEEDPHWEGLPDPEKPKHSWVGFDEGVSNLEIEQLAETVRDLIDEAAHLDPRLKVSSVGGSTEAWRTYTYNSRGVKAEDHGTEMGLYVALKSSDGTNEGTGYGWISARSFIYDTEPIIEKAKTLALDTLKAEKLGQTITGNVLFRAEPLSSLLSYLVLPAFNAMNVLEGFSPLKDKLGQKVLGEITIIDDGTLPGGLSTTLFDAEGVPRQRTTLVENGVIRSFLHNTYTARRMKISSTGNASRGRGGIGISSSNLVVKGGKDTEESLLSDSKVVVEGSLLSVHTVNYITGNFSVVASNPYLVKNGDLVPIKPITVSGNIYSIANTLRPARHVNNTYTGIYTPDILFGNITVSG</sequence>
<evidence type="ECO:0008006" key="6">
    <source>
        <dbReference type="Google" id="ProtNLM"/>
    </source>
</evidence>
<organism evidence="4 5">
    <name type="scientific">Infirmifilum uzonense</name>
    <dbReference type="NCBI Taxonomy" id="1550241"/>
    <lineage>
        <taxon>Archaea</taxon>
        <taxon>Thermoproteota</taxon>
        <taxon>Thermoprotei</taxon>
        <taxon>Thermofilales</taxon>
        <taxon>Thermofilaceae</taxon>
        <taxon>Infirmifilum</taxon>
    </lineage>
</organism>